<comment type="caution">
    <text evidence="5">The sequence shown here is derived from an EMBL/GenBank/DDBJ whole genome shotgun (WGS) entry which is preliminary data.</text>
</comment>
<dbReference type="NCBIfam" id="NF003164">
    <property type="entry name" value="PRK04147.1"/>
    <property type="match status" value="1"/>
</dbReference>
<proteinExistence type="inferred from homology"/>
<dbReference type="SMART" id="SM01130">
    <property type="entry name" value="DHDPS"/>
    <property type="match status" value="1"/>
</dbReference>
<sequence length="298" mass="32811">MNSVKEKMAGIYPATVTPFSADGSINRLAMLEIMKRNLEEGAGGLFIGGSSAECFLLSPRERKNAFEVASELKGKTNLIAHVGAVSTCQACDYAKYAKELGFDAIAATPPFYYGFGSREISRYYHDIYEASGMPVIIYNFPGNTGKEFNLADPVYRELFCSPAILGVKHTNQVVYQMERIRSLNPDLVVFNGFDETMVAGLALGADGSIGSTFNFMLPHYKLIFDTYKKKDLELALELQVKANNIMEALCSVGLIPAIKYVLTAQGIDAGEPRRPFLPLSPEQKQYLEQVLRQNLVAG</sequence>
<evidence type="ECO:0000256" key="2">
    <source>
        <dbReference type="PIRNR" id="PIRNR001365"/>
    </source>
</evidence>
<name>A0A4Q7PJ35_9FIRM</name>
<dbReference type="SUPFAM" id="SSF51569">
    <property type="entry name" value="Aldolase"/>
    <property type="match status" value="1"/>
</dbReference>
<reference evidence="5 6" key="1">
    <citation type="submission" date="2019-02" db="EMBL/GenBank/DDBJ databases">
        <title>Genomic Encyclopedia of Type Strains, Phase IV (KMG-IV): sequencing the most valuable type-strain genomes for metagenomic binning, comparative biology and taxonomic classification.</title>
        <authorList>
            <person name="Goeker M."/>
        </authorList>
    </citation>
    <scope>NUCLEOTIDE SEQUENCE [LARGE SCALE GENOMIC DNA]</scope>
    <source>
        <strain evidence="5 6">DSM 29486</strain>
    </source>
</reference>
<dbReference type="PIRSF" id="PIRSF001365">
    <property type="entry name" value="DHDPS"/>
    <property type="match status" value="1"/>
</dbReference>
<evidence type="ECO:0000256" key="4">
    <source>
        <dbReference type="PIRSR" id="PIRSR001365-2"/>
    </source>
</evidence>
<keyword evidence="1 2" id="KW-0456">Lyase</keyword>
<comment type="similarity">
    <text evidence="2">Belongs to the DapA family.</text>
</comment>
<gene>
    <name evidence="5" type="ORF">EV209_1978</name>
</gene>
<dbReference type="PRINTS" id="PR00146">
    <property type="entry name" value="DHPICSNTHASE"/>
</dbReference>
<dbReference type="Proteomes" id="UP000292927">
    <property type="component" value="Unassembled WGS sequence"/>
</dbReference>
<dbReference type="Gene3D" id="3.20.20.70">
    <property type="entry name" value="Aldolase class I"/>
    <property type="match status" value="1"/>
</dbReference>
<accession>A0A4Q7PJ35</accession>
<dbReference type="InterPro" id="IPR013785">
    <property type="entry name" value="Aldolase_TIM"/>
</dbReference>
<dbReference type="PANTHER" id="PTHR42849">
    <property type="entry name" value="N-ACETYLNEURAMINATE LYASE"/>
    <property type="match status" value="1"/>
</dbReference>
<organism evidence="5 6">
    <name type="scientific">Cuneatibacter caecimuris</name>
    <dbReference type="NCBI Taxonomy" id="1796618"/>
    <lineage>
        <taxon>Bacteria</taxon>
        <taxon>Bacillati</taxon>
        <taxon>Bacillota</taxon>
        <taxon>Clostridia</taxon>
        <taxon>Lachnospirales</taxon>
        <taxon>Lachnospiraceae</taxon>
        <taxon>Cuneatibacter</taxon>
    </lineage>
</organism>
<dbReference type="EMBL" id="SGXF01000003">
    <property type="protein sequence ID" value="RZT00654.1"/>
    <property type="molecule type" value="Genomic_DNA"/>
</dbReference>
<dbReference type="Pfam" id="PF00701">
    <property type="entry name" value="DHDPS"/>
    <property type="match status" value="1"/>
</dbReference>
<keyword evidence="6" id="KW-1185">Reference proteome</keyword>
<dbReference type="PANTHER" id="PTHR42849:SF1">
    <property type="entry name" value="N-ACETYLNEURAMINATE LYASE"/>
    <property type="match status" value="1"/>
</dbReference>
<feature type="active site" description="Proton donor/acceptor" evidence="3">
    <location>
        <position position="138"/>
    </location>
</feature>
<dbReference type="GO" id="GO:0019262">
    <property type="term" value="P:N-acetylneuraminate catabolic process"/>
    <property type="evidence" value="ECO:0007669"/>
    <property type="project" value="TreeGrafter"/>
</dbReference>
<feature type="active site" description="Schiff-base intermediate with substrate" evidence="3">
    <location>
        <position position="168"/>
    </location>
</feature>
<dbReference type="GO" id="GO:0005829">
    <property type="term" value="C:cytosol"/>
    <property type="evidence" value="ECO:0007669"/>
    <property type="project" value="TreeGrafter"/>
</dbReference>
<evidence type="ECO:0000256" key="1">
    <source>
        <dbReference type="ARBA" id="ARBA00023239"/>
    </source>
</evidence>
<evidence type="ECO:0000256" key="3">
    <source>
        <dbReference type="PIRSR" id="PIRSR001365-1"/>
    </source>
</evidence>
<evidence type="ECO:0000313" key="5">
    <source>
        <dbReference type="EMBL" id="RZT00654.1"/>
    </source>
</evidence>
<protein>
    <submittedName>
        <fullName evidence="5">N-acetylneuraminate lyase</fullName>
    </submittedName>
</protein>
<evidence type="ECO:0000313" key="6">
    <source>
        <dbReference type="Proteomes" id="UP000292927"/>
    </source>
</evidence>
<dbReference type="GO" id="GO:0008747">
    <property type="term" value="F:N-acetylneuraminate lyase activity"/>
    <property type="evidence" value="ECO:0007669"/>
    <property type="project" value="TreeGrafter"/>
</dbReference>
<dbReference type="RefSeq" id="WP_207220597.1">
    <property type="nucleotide sequence ID" value="NZ_SGXF01000003.1"/>
</dbReference>
<dbReference type="AlphaFoldDB" id="A0A4Q7PJ35"/>
<dbReference type="InterPro" id="IPR002220">
    <property type="entry name" value="DapA-like"/>
</dbReference>
<feature type="binding site" evidence="4">
    <location>
        <position position="209"/>
    </location>
    <ligand>
        <name>pyruvate</name>
        <dbReference type="ChEBI" id="CHEBI:15361"/>
    </ligand>
</feature>